<keyword evidence="1" id="KW-0472">Membrane</keyword>
<feature type="transmembrane region" description="Helical" evidence="1">
    <location>
        <begin position="156"/>
        <end position="175"/>
    </location>
</feature>
<dbReference type="Proteomes" id="UP000226592">
    <property type="component" value="Unassembled WGS sequence"/>
</dbReference>
<comment type="caution">
    <text evidence="2">The sequence shown here is derived from an EMBL/GenBank/DDBJ whole genome shotgun (WGS) entry which is preliminary data.</text>
</comment>
<proteinExistence type="predicted"/>
<feature type="transmembrane region" description="Helical" evidence="1">
    <location>
        <begin position="98"/>
        <end position="117"/>
    </location>
</feature>
<accession>A0A2D6M1I0</accession>
<feature type="transmembrane region" description="Helical" evidence="1">
    <location>
        <begin position="210"/>
        <end position="230"/>
    </location>
</feature>
<keyword evidence="1" id="KW-1133">Transmembrane helix</keyword>
<gene>
    <name evidence="2" type="ORF">CL943_03195</name>
</gene>
<feature type="transmembrane region" description="Helical" evidence="1">
    <location>
        <begin position="57"/>
        <end position="77"/>
    </location>
</feature>
<evidence type="ECO:0000256" key="1">
    <source>
        <dbReference type="SAM" id="Phobius"/>
    </source>
</evidence>
<dbReference type="AlphaFoldDB" id="A0A2D6M1I0"/>
<organism evidence="2 3">
    <name type="scientific">Candidatus Iainarchaeum sp</name>
    <dbReference type="NCBI Taxonomy" id="3101447"/>
    <lineage>
        <taxon>Archaea</taxon>
        <taxon>Candidatus Iainarchaeota</taxon>
        <taxon>Candidatus Iainarchaeia</taxon>
        <taxon>Candidatus Iainarchaeales</taxon>
        <taxon>Candidatus Iainarchaeaceae</taxon>
        <taxon>Candidatus Iainarchaeum</taxon>
    </lineage>
</organism>
<sequence>MLLPFVLAFILALLHFFSEEYSEKIEKHHTKLISFSAGLFITFIFLDLFPEFFKGSAFVGDNIFLAMLIGFILFHLGEKYVYQHITNKRELLTDLKEIHVIGFFIDHFTVGLALYFALSVSDYLFGIIIFIPLVLHTISSSLSLNHLDEVYNRKSPFGLLLSLSPVIGVAVAFFLNPAKDIYYLLFSFVIGALLYVVIRDMIPQGKKGSLPAFVFGFLLSLVILSARNLIVI</sequence>
<feature type="transmembrane region" description="Helical" evidence="1">
    <location>
        <begin position="181"/>
        <end position="198"/>
    </location>
</feature>
<protein>
    <recommendedName>
        <fullName evidence="4">ZIP family metal transporter</fullName>
    </recommendedName>
</protein>
<evidence type="ECO:0008006" key="4">
    <source>
        <dbReference type="Google" id="ProtNLM"/>
    </source>
</evidence>
<name>A0A2D6M1I0_9ARCH</name>
<reference evidence="3" key="1">
    <citation type="submission" date="2017-09" db="EMBL/GenBank/DDBJ databases">
        <title>The Reconstruction of 2,631 Draft Metagenome-Assembled Genomes from the Global Oceans.</title>
        <authorList>
            <person name="Tully B.J."/>
            <person name="Graham E.D."/>
            <person name="Heidelberg J.F."/>
        </authorList>
    </citation>
    <scope>NUCLEOTIDE SEQUENCE [LARGE SCALE GENOMIC DNA]</scope>
</reference>
<keyword evidence="1" id="KW-0812">Transmembrane</keyword>
<evidence type="ECO:0000313" key="3">
    <source>
        <dbReference type="Proteomes" id="UP000226592"/>
    </source>
</evidence>
<dbReference type="EMBL" id="NZBU01000009">
    <property type="protein sequence ID" value="MAG22283.1"/>
    <property type="molecule type" value="Genomic_DNA"/>
</dbReference>
<feature type="transmembrane region" description="Helical" evidence="1">
    <location>
        <begin position="123"/>
        <end position="144"/>
    </location>
</feature>
<evidence type="ECO:0000313" key="2">
    <source>
        <dbReference type="EMBL" id="MAG22283.1"/>
    </source>
</evidence>